<sequence length="489" mass="54207">MRLSIILLLASCVFLFVLFEIRLLKTPLIITSQASLLAAWDFIPQLRNLNAFATNTNCSTARGEADNEKFRQAVTFLPLIDVRYHKNAEDGNTWFMSSLSDKQEEGQAQYQKFPSEASDGRLLCIKGRNADNGAWNSYALAWSETLPYNATLLKGLTIVSNNHFGHDYMWYNPWHGLTAMVPIVSWHIKNGCTRVPPTPRFVFYHRGELRTKIGKWITTLMEATFNGPLDIEGFDFLGGDGGGGGDQAVCFEEALVFRRNEKLMAVQRRKEACDLIRCKAWGYCNVSFAAAEGGGGGGGGGGIGMTLIFRTGSRSFKNETAVVGIFEKECKKVEGCQLRVVHSDNLTVCEQVKLMSVTDIVVSPHGAQLANMILMKPNSTVMEIFPKGWLELGGVGQYVLHWLASWSGMNHPGVWRDSEGDPVPYKFPDNEHFMSLYKNAQIGHNETYLSAWARDVLNDVKQRKLVEGKEKGKGGSEYASGCACSAAEP</sequence>
<evidence type="ECO:0000313" key="2">
    <source>
        <dbReference type="Proteomes" id="UP000828048"/>
    </source>
</evidence>
<gene>
    <name evidence="1" type="ORF">Vadar_023567</name>
</gene>
<proteinExistence type="predicted"/>
<organism evidence="1 2">
    <name type="scientific">Vaccinium darrowii</name>
    <dbReference type="NCBI Taxonomy" id="229202"/>
    <lineage>
        <taxon>Eukaryota</taxon>
        <taxon>Viridiplantae</taxon>
        <taxon>Streptophyta</taxon>
        <taxon>Embryophyta</taxon>
        <taxon>Tracheophyta</taxon>
        <taxon>Spermatophyta</taxon>
        <taxon>Magnoliopsida</taxon>
        <taxon>eudicotyledons</taxon>
        <taxon>Gunneridae</taxon>
        <taxon>Pentapetalae</taxon>
        <taxon>asterids</taxon>
        <taxon>Ericales</taxon>
        <taxon>Ericaceae</taxon>
        <taxon>Vaccinioideae</taxon>
        <taxon>Vaccinieae</taxon>
        <taxon>Vaccinium</taxon>
    </lineage>
</organism>
<dbReference type="Proteomes" id="UP000828048">
    <property type="component" value="Chromosome 9"/>
</dbReference>
<reference evidence="1 2" key="1">
    <citation type="journal article" date="2021" name="Hortic Res">
        <title>High-quality reference genome and annotation aids understanding of berry development for evergreen blueberry (Vaccinium darrowii).</title>
        <authorList>
            <person name="Yu J."/>
            <person name="Hulse-Kemp A.M."/>
            <person name="Babiker E."/>
            <person name="Staton M."/>
        </authorList>
    </citation>
    <scope>NUCLEOTIDE SEQUENCE [LARGE SCALE GENOMIC DNA]</scope>
    <source>
        <strain evidence="2">cv. NJ 8807/NJ 8810</strain>
        <tissue evidence="1">Young leaf</tissue>
    </source>
</reference>
<name>A0ACB7ZM68_9ERIC</name>
<protein>
    <submittedName>
        <fullName evidence="1">Uncharacterized protein</fullName>
    </submittedName>
</protein>
<dbReference type="EMBL" id="CM037159">
    <property type="protein sequence ID" value="KAH7866680.1"/>
    <property type="molecule type" value="Genomic_DNA"/>
</dbReference>
<evidence type="ECO:0000313" key="1">
    <source>
        <dbReference type="EMBL" id="KAH7866680.1"/>
    </source>
</evidence>
<keyword evidence="2" id="KW-1185">Reference proteome</keyword>
<accession>A0ACB7ZM68</accession>
<comment type="caution">
    <text evidence="1">The sequence shown here is derived from an EMBL/GenBank/DDBJ whole genome shotgun (WGS) entry which is preliminary data.</text>
</comment>